<proteinExistence type="predicted"/>
<feature type="compositionally biased region" description="Basic and acidic residues" evidence="1">
    <location>
        <begin position="78"/>
        <end position="99"/>
    </location>
</feature>
<organism evidence="2 3">
    <name type="scientific">Anaerovorax odorimutans</name>
    <dbReference type="NCBI Taxonomy" id="109327"/>
    <lineage>
        <taxon>Bacteria</taxon>
        <taxon>Bacillati</taxon>
        <taxon>Bacillota</taxon>
        <taxon>Clostridia</taxon>
        <taxon>Peptostreptococcales</taxon>
        <taxon>Anaerovoracaceae</taxon>
        <taxon>Anaerovorax</taxon>
    </lineage>
</organism>
<evidence type="ECO:0000313" key="2">
    <source>
        <dbReference type="EMBL" id="MCQ4638693.1"/>
    </source>
</evidence>
<evidence type="ECO:0000313" key="3">
    <source>
        <dbReference type="Proteomes" id="UP001524502"/>
    </source>
</evidence>
<evidence type="ECO:0000256" key="1">
    <source>
        <dbReference type="SAM" id="MobiDB-lite"/>
    </source>
</evidence>
<feature type="region of interest" description="Disordered" evidence="1">
    <location>
        <begin position="71"/>
        <end position="99"/>
    </location>
</feature>
<gene>
    <name evidence="2" type="ORF">NE619_18370</name>
</gene>
<reference evidence="2 3" key="1">
    <citation type="submission" date="2022-06" db="EMBL/GenBank/DDBJ databases">
        <title>Isolation of gut microbiota from human fecal samples.</title>
        <authorList>
            <person name="Pamer E.G."/>
            <person name="Barat B."/>
            <person name="Waligurski E."/>
            <person name="Medina S."/>
            <person name="Paddock L."/>
            <person name="Mostad J."/>
        </authorList>
    </citation>
    <scope>NUCLEOTIDE SEQUENCE [LARGE SCALE GENOMIC DNA]</scope>
    <source>
        <strain evidence="2 3">SL.3.17</strain>
    </source>
</reference>
<keyword evidence="3" id="KW-1185">Reference proteome</keyword>
<dbReference type="Proteomes" id="UP001524502">
    <property type="component" value="Unassembled WGS sequence"/>
</dbReference>
<sequence>MSYQKEVEAQITVLTETRKHLRYQVRHIEKTDTTQVDVMKAEISQLSGKLQSLKEEGNLCQGILARSKERKKTLSVVRQEKRKERKVSDRDKRRGSGRP</sequence>
<name>A0ABT1RU31_9FIRM</name>
<protein>
    <submittedName>
        <fullName evidence="2">Uncharacterized protein</fullName>
    </submittedName>
</protein>
<accession>A0ABT1RU31</accession>
<dbReference type="EMBL" id="JANFXK010000121">
    <property type="protein sequence ID" value="MCQ4638693.1"/>
    <property type="molecule type" value="Genomic_DNA"/>
</dbReference>
<comment type="caution">
    <text evidence="2">The sequence shown here is derived from an EMBL/GenBank/DDBJ whole genome shotgun (WGS) entry which is preliminary data.</text>
</comment>
<feature type="non-terminal residue" evidence="2">
    <location>
        <position position="99"/>
    </location>
</feature>